<dbReference type="PANTHER" id="PTHR44196">
    <property type="entry name" value="DEHYDROGENASE/REDUCTASE SDR FAMILY MEMBER 7B"/>
    <property type="match status" value="1"/>
</dbReference>
<keyword evidence="2" id="KW-0560">Oxidoreductase</keyword>
<dbReference type="PRINTS" id="PR00080">
    <property type="entry name" value="SDRFAMILY"/>
</dbReference>
<dbReference type="AlphaFoldDB" id="A0A7X1KBD7"/>
<dbReference type="InterPro" id="IPR002347">
    <property type="entry name" value="SDR_fam"/>
</dbReference>
<protein>
    <submittedName>
        <fullName evidence="5">SDR family NAD(P)-dependent oxidoreductase</fullName>
    </submittedName>
</protein>
<evidence type="ECO:0000259" key="4">
    <source>
        <dbReference type="SMART" id="SM00822"/>
    </source>
</evidence>
<dbReference type="PROSITE" id="PS00061">
    <property type="entry name" value="ADH_SHORT"/>
    <property type="match status" value="1"/>
</dbReference>
<dbReference type="InterPro" id="IPR057326">
    <property type="entry name" value="KR_dom"/>
</dbReference>
<dbReference type="SUPFAM" id="SSF51735">
    <property type="entry name" value="NAD(P)-binding Rossmann-fold domains"/>
    <property type="match status" value="1"/>
</dbReference>
<dbReference type="GO" id="GO:0016020">
    <property type="term" value="C:membrane"/>
    <property type="evidence" value="ECO:0007669"/>
    <property type="project" value="TreeGrafter"/>
</dbReference>
<evidence type="ECO:0000256" key="2">
    <source>
        <dbReference type="ARBA" id="ARBA00023002"/>
    </source>
</evidence>
<dbReference type="Gene3D" id="3.40.50.720">
    <property type="entry name" value="NAD(P)-binding Rossmann-like Domain"/>
    <property type="match status" value="1"/>
</dbReference>
<evidence type="ECO:0000313" key="5">
    <source>
        <dbReference type="EMBL" id="MBC2651124.1"/>
    </source>
</evidence>
<dbReference type="PRINTS" id="PR00081">
    <property type="entry name" value="GDHRDH"/>
</dbReference>
<dbReference type="EMBL" id="JACLAU010000005">
    <property type="protein sequence ID" value="MBC2651124.1"/>
    <property type="molecule type" value="Genomic_DNA"/>
</dbReference>
<name>A0A7X1KBD7_9SPHN</name>
<dbReference type="InterPro" id="IPR036291">
    <property type="entry name" value="NAD(P)-bd_dom_sf"/>
</dbReference>
<gene>
    <name evidence="5" type="ORF">H7F49_05370</name>
</gene>
<comment type="similarity">
    <text evidence="1 3">Belongs to the short-chain dehydrogenases/reductases (SDR) family.</text>
</comment>
<feature type="domain" description="Ketoreductase" evidence="4">
    <location>
        <begin position="8"/>
        <end position="182"/>
    </location>
</feature>
<evidence type="ECO:0000256" key="3">
    <source>
        <dbReference type="RuleBase" id="RU000363"/>
    </source>
</evidence>
<dbReference type="Pfam" id="PF00106">
    <property type="entry name" value="adh_short"/>
    <property type="match status" value="1"/>
</dbReference>
<evidence type="ECO:0000256" key="1">
    <source>
        <dbReference type="ARBA" id="ARBA00006484"/>
    </source>
</evidence>
<dbReference type="RefSeq" id="WP_185682550.1">
    <property type="nucleotide sequence ID" value="NZ_JACLAU010000005.1"/>
</dbReference>
<dbReference type="GO" id="GO:0016491">
    <property type="term" value="F:oxidoreductase activity"/>
    <property type="evidence" value="ECO:0007669"/>
    <property type="project" value="UniProtKB-KW"/>
</dbReference>
<comment type="caution">
    <text evidence="5">The sequence shown here is derived from an EMBL/GenBank/DDBJ whole genome shotgun (WGS) entry which is preliminary data.</text>
</comment>
<organism evidence="5 6">
    <name type="scientific">Novosphingobium aerophilum</name>
    <dbReference type="NCBI Taxonomy" id="2839843"/>
    <lineage>
        <taxon>Bacteria</taxon>
        <taxon>Pseudomonadati</taxon>
        <taxon>Pseudomonadota</taxon>
        <taxon>Alphaproteobacteria</taxon>
        <taxon>Sphingomonadales</taxon>
        <taxon>Sphingomonadaceae</taxon>
        <taxon>Novosphingobium</taxon>
    </lineage>
</organism>
<dbReference type="Proteomes" id="UP000520156">
    <property type="component" value="Unassembled WGS sequence"/>
</dbReference>
<dbReference type="InterPro" id="IPR020904">
    <property type="entry name" value="Sc_DH/Rdtase_CS"/>
</dbReference>
<proteinExistence type="inferred from homology"/>
<dbReference type="SMART" id="SM00822">
    <property type="entry name" value="PKS_KR"/>
    <property type="match status" value="1"/>
</dbReference>
<reference evidence="5 6" key="1">
    <citation type="submission" date="2020-08" db="EMBL/GenBank/DDBJ databases">
        <title>The genome sequence of Novosphingobium flavum 4Y4.</title>
        <authorList>
            <person name="Liu Y."/>
        </authorList>
    </citation>
    <scope>NUCLEOTIDE SEQUENCE [LARGE SCALE GENOMIC DNA]</scope>
    <source>
        <strain evidence="5 6">4Y4</strain>
    </source>
</reference>
<evidence type="ECO:0000313" key="6">
    <source>
        <dbReference type="Proteomes" id="UP000520156"/>
    </source>
</evidence>
<accession>A0A7X1KBD7</accession>
<keyword evidence="6" id="KW-1185">Reference proteome</keyword>
<sequence>MTAPPAPTCALITGGATGIGLELARQWLARGTRVIVCGRREAALAAARAELPGLVTRVCDVTDDAARADLVAWIGAEHPDLDLLVNNAGAQVHRVIDQPQAFAGTAEEIAVNLTAPILLTAALLPLLRRQPHAWIIMVSSGLAFAPIAHAPVYCAAKAGLHSFTLSLRHQLRGTSVQVVEFAPPAVDTALGNRSDENRAASAAHMMSAPDCVTAALARFDAGDEELLVGTSPMLREKGEALFAMLNPPMALPGAAP</sequence>
<dbReference type="PANTHER" id="PTHR44196:SF1">
    <property type="entry name" value="DEHYDROGENASE_REDUCTASE SDR FAMILY MEMBER 7B"/>
    <property type="match status" value="1"/>
</dbReference>